<dbReference type="InterPro" id="IPR012338">
    <property type="entry name" value="Beta-lactam/transpept-like"/>
</dbReference>
<proteinExistence type="predicted"/>
<evidence type="ECO:0000259" key="1">
    <source>
        <dbReference type="Pfam" id="PF00144"/>
    </source>
</evidence>
<dbReference type="PANTHER" id="PTHR43283">
    <property type="entry name" value="BETA-LACTAMASE-RELATED"/>
    <property type="match status" value="1"/>
</dbReference>
<feature type="domain" description="Beta-lactamase-related" evidence="1">
    <location>
        <begin position="6"/>
        <end position="364"/>
    </location>
</feature>
<sequence length="382" mass="40748">MGRLYDLLRGYVDDGTVPGAVALVAHGDRVEVSAAGAAGTGDAPPMRRDSIFRIASITKPITAAAVMMLIDEGRVAVDEEIARWLPELASPVVVRTPSSPVDDVVPAVRPITVGDLLTFRAGYGFPADFSLPAVQPLLALVQEQNLRPQRIPATDDWLARLAAIPLLRQPGEAWLYNTCSDLVGVLIERVSGQPLPEFLAERLFEPLGMADTGFWVPEDRRDRLTSSYAPGPEGGLDLLDTPDGQWSSPPAFASGAGGLVSTAEDWFAFGRMLLGGGTFRGRRLLSAESVRLMTTDHLTAAQRVASTLFLEGQGWGFGGSVDIAASDPWTVPGRYGWVGGSGTAAHIVPATGTVTVLLTQRQMSGPTPPEIMRDFWRYAAGS</sequence>
<dbReference type="PANTHER" id="PTHR43283:SF3">
    <property type="entry name" value="BETA-LACTAMASE FAMILY PROTEIN (AFU_ORTHOLOGUE AFUA_5G07500)"/>
    <property type="match status" value="1"/>
</dbReference>
<gene>
    <name evidence="2" type="ORF">FNH05_27430</name>
</gene>
<dbReference type="Proteomes" id="UP000320011">
    <property type="component" value="Unassembled WGS sequence"/>
</dbReference>
<evidence type="ECO:0000313" key="3">
    <source>
        <dbReference type="Proteomes" id="UP000320011"/>
    </source>
</evidence>
<name>A0A558B8V3_9PSEU</name>
<dbReference type="SUPFAM" id="SSF56601">
    <property type="entry name" value="beta-lactamase/transpeptidase-like"/>
    <property type="match status" value="1"/>
</dbReference>
<protein>
    <submittedName>
        <fullName evidence="2">Beta-lactamase family protein</fullName>
    </submittedName>
</protein>
<comment type="caution">
    <text evidence="2">The sequence shown here is derived from an EMBL/GenBank/DDBJ whole genome shotgun (WGS) entry which is preliminary data.</text>
</comment>
<keyword evidence="3" id="KW-1185">Reference proteome</keyword>
<organism evidence="2 3">
    <name type="scientific">Amycolatopsis rhizosphaerae</name>
    <dbReference type="NCBI Taxonomy" id="2053003"/>
    <lineage>
        <taxon>Bacteria</taxon>
        <taxon>Bacillati</taxon>
        <taxon>Actinomycetota</taxon>
        <taxon>Actinomycetes</taxon>
        <taxon>Pseudonocardiales</taxon>
        <taxon>Pseudonocardiaceae</taxon>
        <taxon>Amycolatopsis</taxon>
    </lineage>
</organism>
<reference evidence="2 3" key="2">
    <citation type="submission" date="2019-08" db="EMBL/GenBank/DDBJ databases">
        <title>Amycolatopsis acidicola sp. nov., isolated from peat swamp forest soil.</title>
        <authorList>
            <person name="Srisuk N."/>
        </authorList>
    </citation>
    <scope>NUCLEOTIDE SEQUENCE [LARGE SCALE GENOMIC DNA]</scope>
    <source>
        <strain evidence="2 3">TBRC 6029</strain>
    </source>
</reference>
<dbReference type="EMBL" id="VJWX01000364">
    <property type="protein sequence ID" value="TVT32941.1"/>
    <property type="molecule type" value="Genomic_DNA"/>
</dbReference>
<accession>A0A558B8V3</accession>
<dbReference type="OrthoDB" id="4281716at2"/>
<dbReference type="AlphaFoldDB" id="A0A558B8V3"/>
<dbReference type="Gene3D" id="3.40.710.10">
    <property type="entry name" value="DD-peptidase/beta-lactamase superfamily"/>
    <property type="match status" value="1"/>
</dbReference>
<dbReference type="InterPro" id="IPR050789">
    <property type="entry name" value="Diverse_Enzym_Activities"/>
</dbReference>
<evidence type="ECO:0000313" key="2">
    <source>
        <dbReference type="EMBL" id="TVT32941.1"/>
    </source>
</evidence>
<dbReference type="RefSeq" id="WP_144591683.1">
    <property type="nucleotide sequence ID" value="NZ_VJWX01000364.1"/>
</dbReference>
<dbReference type="InterPro" id="IPR001466">
    <property type="entry name" value="Beta-lactam-related"/>
</dbReference>
<reference evidence="2 3" key="1">
    <citation type="submission" date="2019-07" db="EMBL/GenBank/DDBJ databases">
        <authorList>
            <person name="Duangmal K."/>
            <person name="Teo W.F.A."/>
        </authorList>
    </citation>
    <scope>NUCLEOTIDE SEQUENCE [LARGE SCALE GENOMIC DNA]</scope>
    <source>
        <strain evidence="2 3">TBRC 6029</strain>
    </source>
</reference>
<dbReference type="Pfam" id="PF00144">
    <property type="entry name" value="Beta-lactamase"/>
    <property type="match status" value="1"/>
</dbReference>